<evidence type="ECO:0000313" key="5">
    <source>
        <dbReference type="Proteomes" id="UP000240883"/>
    </source>
</evidence>
<dbReference type="PANTHER" id="PTHR34997">
    <property type="entry name" value="AM15"/>
    <property type="match status" value="1"/>
</dbReference>
<organism evidence="4 5">
    <name type="scientific">Corynespora cassiicola Philippines</name>
    <dbReference type="NCBI Taxonomy" id="1448308"/>
    <lineage>
        <taxon>Eukaryota</taxon>
        <taxon>Fungi</taxon>
        <taxon>Dikarya</taxon>
        <taxon>Ascomycota</taxon>
        <taxon>Pezizomycotina</taxon>
        <taxon>Dothideomycetes</taxon>
        <taxon>Pleosporomycetidae</taxon>
        <taxon>Pleosporales</taxon>
        <taxon>Corynesporascaceae</taxon>
        <taxon>Corynespora</taxon>
    </lineage>
</organism>
<dbReference type="AlphaFoldDB" id="A0A2T2NTF8"/>
<dbReference type="EMBL" id="KZ678133">
    <property type="protein sequence ID" value="PSN68683.1"/>
    <property type="molecule type" value="Genomic_DNA"/>
</dbReference>
<dbReference type="Proteomes" id="UP000240883">
    <property type="component" value="Unassembled WGS sequence"/>
</dbReference>
<keyword evidence="2" id="KW-0843">Virulence</keyword>
<dbReference type="STRING" id="1448308.A0A2T2NTF8"/>
<dbReference type="InterPro" id="IPR052210">
    <property type="entry name" value="LysM1-like"/>
</dbReference>
<reference evidence="4 5" key="1">
    <citation type="journal article" date="2018" name="Front. Microbiol.">
        <title>Genome-Wide Analysis of Corynespora cassiicola Leaf Fall Disease Putative Effectors.</title>
        <authorList>
            <person name="Lopez D."/>
            <person name="Ribeiro S."/>
            <person name="Label P."/>
            <person name="Fumanal B."/>
            <person name="Venisse J.S."/>
            <person name="Kohler A."/>
            <person name="de Oliveira R.R."/>
            <person name="Labutti K."/>
            <person name="Lipzen A."/>
            <person name="Lail K."/>
            <person name="Bauer D."/>
            <person name="Ohm R.A."/>
            <person name="Barry K.W."/>
            <person name="Spatafora J."/>
            <person name="Grigoriev I.V."/>
            <person name="Martin F.M."/>
            <person name="Pujade-Renaud V."/>
        </authorList>
    </citation>
    <scope>NUCLEOTIDE SEQUENCE [LARGE SCALE GENOMIC DNA]</scope>
    <source>
        <strain evidence="4 5">Philippines</strain>
    </source>
</reference>
<evidence type="ECO:0000256" key="1">
    <source>
        <dbReference type="ARBA" id="ARBA00022669"/>
    </source>
</evidence>
<evidence type="ECO:0000313" key="4">
    <source>
        <dbReference type="EMBL" id="PSN68683.1"/>
    </source>
</evidence>
<accession>A0A2T2NTF8</accession>
<dbReference type="GO" id="GO:0008061">
    <property type="term" value="F:chitin binding"/>
    <property type="evidence" value="ECO:0007669"/>
    <property type="project" value="UniProtKB-KW"/>
</dbReference>
<feature type="domain" description="LysM" evidence="3">
    <location>
        <begin position="77"/>
        <end position="122"/>
    </location>
</feature>
<dbReference type="InterPro" id="IPR036779">
    <property type="entry name" value="LysM_dom_sf"/>
</dbReference>
<dbReference type="PANTHER" id="PTHR34997:SF1">
    <property type="entry name" value="PEPTIDOGLYCAN-BINDING LYSIN DOMAIN"/>
    <property type="match status" value="1"/>
</dbReference>
<dbReference type="CDD" id="cd00118">
    <property type="entry name" value="LysM"/>
    <property type="match status" value="1"/>
</dbReference>
<keyword evidence="5" id="KW-1185">Reference proteome</keyword>
<keyword evidence="1" id="KW-0147">Chitin-binding</keyword>
<dbReference type="InterPro" id="IPR018392">
    <property type="entry name" value="LysM"/>
</dbReference>
<gene>
    <name evidence="4" type="ORF">BS50DRAFT_490467</name>
</gene>
<dbReference type="Gene3D" id="3.10.350.10">
    <property type="entry name" value="LysM domain"/>
    <property type="match status" value="2"/>
</dbReference>
<dbReference type="PROSITE" id="PS51782">
    <property type="entry name" value="LYSM"/>
    <property type="match status" value="1"/>
</dbReference>
<evidence type="ECO:0000259" key="3">
    <source>
        <dbReference type="PROSITE" id="PS51782"/>
    </source>
</evidence>
<dbReference type="OrthoDB" id="5985073at2759"/>
<protein>
    <recommendedName>
        <fullName evidence="3">LysM domain-containing protein</fullName>
    </recommendedName>
</protein>
<sequence>MFSSLATSNSSTKAATCSDYALESIQVQLSPPFGFDEDFAQEFRETKSSCGSSGYSFTTPAALRNRAEDAKVQICSDPYVVKSGDSCDAIALARQVLTFSIIKAGGLKSNCSNLQPGGELPCLPSPCSLYRLGSSDNYKSIVSAHSGFTGQGLVSWNPNITSLCTNLADMTGNLICVGPPGDDRSDIAITVMLPTTTTVESIAVPKPNNGKEDTNAPCAS</sequence>
<evidence type="ECO:0000256" key="2">
    <source>
        <dbReference type="ARBA" id="ARBA00023026"/>
    </source>
</evidence>
<proteinExistence type="predicted"/>
<name>A0A2T2NTF8_CORCC</name>